<dbReference type="Gene3D" id="1.25.40.10">
    <property type="entry name" value="Tetratricopeptide repeat domain"/>
    <property type="match status" value="1"/>
</dbReference>
<feature type="transmembrane region" description="Helical" evidence="1">
    <location>
        <begin position="7"/>
        <end position="29"/>
    </location>
</feature>
<name>A0ABS5UAT5_9BACT</name>
<organism evidence="2 3">
    <name type="scientific">Pelotalea chapellei</name>
    <dbReference type="NCBI Taxonomy" id="44671"/>
    <lineage>
        <taxon>Bacteria</taxon>
        <taxon>Pseudomonadati</taxon>
        <taxon>Thermodesulfobacteriota</taxon>
        <taxon>Desulfuromonadia</taxon>
        <taxon>Geobacterales</taxon>
        <taxon>Geobacteraceae</taxon>
        <taxon>Pelotalea</taxon>
    </lineage>
</organism>
<evidence type="ECO:0000256" key="1">
    <source>
        <dbReference type="SAM" id="Phobius"/>
    </source>
</evidence>
<evidence type="ECO:0008006" key="4">
    <source>
        <dbReference type="Google" id="ProtNLM"/>
    </source>
</evidence>
<comment type="caution">
    <text evidence="2">The sequence shown here is derived from an EMBL/GenBank/DDBJ whole genome shotgun (WGS) entry which is preliminary data.</text>
</comment>
<gene>
    <name evidence="2" type="ORF">KJB30_13240</name>
</gene>
<dbReference type="RefSeq" id="WP_214300056.1">
    <property type="nucleotide sequence ID" value="NZ_JAHDYS010000012.1"/>
</dbReference>
<sequence length="133" mass="15139">MTHHVKTILANGIVIGILCSLIFAAGTWWRMQNQLALGDDAYRRGDFPGAVAGYESALHMYIPMHPAMEHAARQLWNIAEYNERIGDITRALIAYRSLRSSFYAAHWLITPGQDWIRRCDMKIAALAPLQQER</sequence>
<protein>
    <recommendedName>
        <fullName evidence="4">Tetratricopeptide repeat protein</fullName>
    </recommendedName>
</protein>
<dbReference type="InterPro" id="IPR011990">
    <property type="entry name" value="TPR-like_helical_dom_sf"/>
</dbReference>
<dbReference type="SUPFAM" id="SSF48452">
    <property type="entry name" value="TPR-like"/>
    <property type="match status" value="1"/>
</dbReference>
<evidence type="ECO:0000313" key="3">
    <source>
        <dbReference type="Proteomes" id="UP000784128"/>
    </source>
</evidence>
<keyword evidence="3" id="KW-1185">Reference proteome</keyword>
<keyword evidence="1" id="KW-1133">Transmembrane helix</keyword>
<accession>A0ABS5UAT5</accession>
<reference evidence="2 3" key="1">
    <citation type="submission" date="2021-05" db="EMBL/GenBank/DDBJ databases">
        <title>The draft genome of Geobacter chapellei DSM 13688.</title>
        <authorList>
            <person name="Xu Z."/>
            <person name="Masuda Y."/>
            <person name="Itoh H."/>
            <person name="Senoo K."/>
        </authorList>
    </citation>
    <scope>NUCLEOTIDE SEQUENCE [LARGE SCALE GENOMIC DNA]</scope>
    <source>
        <strain evidence="2 3">DSM 13688</strain>
    </source>
</reference>
<dbReference type="EMBL" id="JAHDYS010000012">
    <property type="protein sequence ID" value="MBT1072756.1"/>
    <property type="molecule type" value="Genomic_DNA"/>
</dbReference>
<keyword evidence="1" id="KW-0472">Membrane</keyword>
<evidence type="ECO:0000313" key="2">
    <source>
        <dbReference type="EMBL" id="MBT1072756.1"/>
    </source>
</evidence>
<dbReference type="Proteomes" id="UP000784128">
    <property type="component" value="Unassembled WGS sequence"/>
</dbReference>
<proteinExistence type="predicted"/>
<keyword evidence="1" id="KW-0812">Transmembrane</keyword>